<dbReference type="OrthoDB" id="9813158at2"/>
<evidence type="ECO:0000313" key="2">
    <source>
        <dbReference type="EMBL" id="TVU73989.1"/>
    </source>
</evidence>
<organism evidence="2 3">
    <name type="scientific">Cobetia crustatorum</name>
    <dbReference type="NCBI Taxonomy" id="553385"/>
    <lineage>
        <taxon>Bacteria</taxon>
        <taxon>Pseudomonadati</taxon>
        <taxon>Pseudomonadota</taxon>
        <taxon>Gammaproteobacteria</taxon>
        <taxon>Oceanospirillales</taxon>
        <taxon>Halomonadaceae</taxon>
        <taxon>Cobetia</taxon>
    </lineage>
</organism>
<accession>A0A558HY19</accession>
<keyword evidence="3" id="KW-1185">Reference proteome</keyword>
<evidence type="ECO:0000313" key="3">
    <source>
        <dbReference type="Proteomes" id="UP000319941"/>
    </source>
</evidence>
<dbReference type="InterPro" id="IPR029069">
    <property type="entry name" value="HotDog_dom_sf"/>
</dbReference>
<dbReference type="CDD" id="cd03443">
    <property type="entry name" value="PaaI_thioesterase"/>
    <property type="match status" value="1"/>
</dbReference>
<dbReference type="STRING" id="553385.GCA_000591415_00103"/>
<dbReference type="EMBL" id="VNFH01000001">
    <property type="protein sequence ID" value="TVU73989.1"/>
    <property type="molecule type" value="Genomic_DNA"/>
</dbReference>
<dbReference type="AlphaFoldDB" id="A0A558HY19"/>
<feature type="domain" description="Thioesterase" evidence="1">
    <location>
        <begin position="107"/>
        <end position="181"/>
    </location>
</feature>
<reference evidence="2 3" key="1">
    <citation type="submission" date="2019-07" db="EMBL/GenBank/DDBJ databases">
        <title>Diversity of Bacteria from Kongsfjorden, Arctic.</title>
        <authorList>
            <person name="Yu Y."/>
        </authorList>
    </citation>
    <scope>NUCLEOTIDE SEQUENCE [LARGE SCALE GENOMIC DNA]</scope>
    <source>
        <strain evidence="2 3">SM1923</strain>
    </source>
</reference>
<name>A0A558HY19_9GAMM</name>
<evidence type="ECO:0000259" key="1">
    <source>
        <dbReference type="Pfam" id="PF03061"/>
    </source>
</evidence>
<dbReference type="SUPFAM" id="SSF54637">
    <property type="entry name" value="Thioesterase/thiol ester dehydrase-isomerase"/>
    <property type="match status" value="1"/>
</dbReference>
<gene>
    <name evidence="2" type="ORF">FQP86_00915</name>
</gene>
<dbReference type="Gene3D" id="3.10.129.10">
    <property type="entry name" value="Hotdog Thioesterase"/>
    <property type="match status" value="1"/>
</dbReference>
<dbReference type="GO" id="GO:0016790">
    <property type="term" value="F:thiolester hydrolase activity"/>
    <property type="evidence" value="ECO:0007669"/>
    <property type="project" value="UniProtKB-ARBA"/>
</dbReference>
<dbReference type="Pfam" id="PF03061">
    <property type="entry name" value="4HBT"/>
    <property type="match status" value="1"/>
</dbReference>
<sequence>MTAASSSAVSTGAAAHIPLGETTSTASDVEQNARGLLSARRFVEEQRTHAQLAALLASLPYAKAIGLGLCALEEAPTADAELPPEHAVRYEMAAMPDNVGNPLLPAVHGGVLAAAMETAATLEVLRRYSHAGQEARLPKLIDFSIDYLATARGDSATCIECEVIRAGRRMVNVRVSAWQRSLGRLVASARMHFVLESLEG</sequence>
<dbReference type="Proteomes" id="UP000319941">
    <property type="component" value="Unassembled WGS sequence"/>
</dbReference>
<proteinExistence type="predicted"/>
<comment type="caution">
    <text evidence="2">The sequence shown here is derived from an EMBL/GenBank/DDBJ whole genome shotgun (WGS) entry which is preliminary data.</text>
</comment>
<dbReference type="InterPro" id="IPR006683">
    <property type="entry name" value="Thioestr_dom"/>
</dbReference>
<protein>
    <submittedName>
        <fullName evidence="2">PaaI family thioesterase</fullName>
    </submittedName>
</protein>